<reference evidence="12 13" key="2">
    <citation type="journal article" date="2014" name="Curr. Biol.">
        <title>Symbiont-Supplemented Maternal Investment Underpinning Host's Ecological Adaptation.</title>
        <authorList>
            <person name="Kaiwa N."/>
            <person name="Hosokawa T."/>
            <person name="Nikoh N."/>
            <person name="Tanahashi M."/>
            <person name="Moriyama M."/>
            <person name="Meng X.Y."/>
            <person name="Maeda T."/>
            <person name="Yamaguchi K."/>
            <person name="Shigenobu S."/>
            <person name="Ito M."/>
            <person name="Fukatsu T."/>
        </authorList>
    </citation>
    <scope>NUCLEOTIDE SEQUENCE [LARGE SCALE GENOMIC DNA]</scope>
    <source>
        <strain evidence="12 13">UwTKB</strain>
    </source>
</reference>
<evidence type="ECO:0000256" key="6">
    <source>
        <dbReference type="ARBA" id="ARBA00022692"/>
    </source>
</evidence>
<keyword evidence="7 11" id="KW-0653">Protein transport</keyword>
<evidence type="ECO:0000256" key="11">
    <source>
        <dbReference type="RuleBase" id="RU365087"/>
    </source>
</evidence>
<proteinExistence type="inferred from homology"/>
<keyword evidence="10 11" id="KW-0472">Membrane</keyword>
<keyword evidence="5 11" id="KW-1003">Cell membrane</keyword>
<evidence type="ECO:0000256" key="4">
    <source>
        <dbReference type="ARBA" id="ARBA00022448"/>
    </source>
</evidence>
<dbReference type="STRING" id="1410383.TGUWTKB_6350"/>
<dbReference type="GO" id="GO:0015450">
    <property type="term" value="F:protein-transporting ATPase activity"/>
    <property type="evidence" value="ECO:0007669"/>
    <property type="project" value="UniProtKB-UniRule"/>
</dbReference>
<evidence type="ECO:0000256" key="10">
    <source>
        <dbReference type="ARBA" id="ARBA00023136"/>
    </source>
</evidence>
<keyword evidence="9 11" id="KW-0811">Translocation</keyword>
<evidence type="ECO:0000256" key="5">
    <source>
        <dbReference type="ARBA" id="ARBA00022475"/>
    </source>
</evidence>
<dbReference type="PANTHER" id="PTHR34182:SF1">
    <property type="entry name" value="PROTEIN-EXPORT MEMBRANE PROTEIN SECG"/>
    <property type="match status" value="1"/>
</dbReference>
<sequence length="102" mass="11395">MYKTLLIVFSMISISLVGLIILQKSKGTNITNSLNSDDSSALFGYGNTNNIFSKIITILASLFFIISLLLGNLNNSYHSQKNLQKTIKQKNIQKENNNEIPE</sequence>
<dbReference type="NCBIfam" id="TIGR00810">
    <property type="entry name" value="secG"/>
    <property type="match status" value="1"/>
</dbReference>
<evidence type="ECO:0000256" key="7">
    <source>
        <dbReference type="ARBA" id="ARBA00022927"/>
    </source>
</evidence>
<dbReference type="PANTHER" id="PTHR34182">
    <property type="entry name" value="PROTEIN-EXPORT MEMBRANE PROTEIN SECG"/>
    <property type="match status" value="1"/>
</dbReference>
<keyword evidence="8 11" id="KW-1133">Transmembrane helix</keyword>
<dbReference type="AlphaFoldDB" id="A0A090AR60"/>
<dbReference type="PRINTS" id="PR01651">
    <property type="entry name" value="SECGEXPORT"/>
</dbReference>
<organism evidence="12 13">
    <name type="scientific">Candidatus Tachikawaea gelatinosa</name>
    <dbReference type="NCBI Taxonomy" id="1410383"/>
    <lineage>
        <taxon>Bacteria</taxon>
        <taxon>Pseudomonadati</taxon>
        <taxon>Pseudomonadota</taxon>
        <taxon>Gammaproteobacteria</taxon>
        <taxon>Enterobacterales</taxon>
        <taxon>Enterobacteriaceae</taxon>
        <taxon>Candidatus Tachikawaea</taxon>
    </lineage>
</organism>
<dbReference type="GO" id="GO:0043952">
    <property type="term" value="P:protein transport by the Sec complex"/>
    <property type="evidence" value="ECO:0007669"/>
    <property type="project" value="TreeGrafter"/>
</dbReference>
<comment type="subcellular location">
    <subcellularLocation>
        <location evidence="1 11">Cell membrane</location>
        <topology evidence="1 11">Multi-pass membrane protein</topology>
    </subcellularLocation>
</comment>
<evidence type="ECO:0000256" key="2">
    <source>
        <dbReference type="ARBA" id="ARBA00008445"/>
    </source>
</evidence>
<feature type="transmembrane region" description="Helical" evidence="11">
    <location>
        <begin position="51"/>
        <end position="71"/>
    </location>
</feature>
<evidence type="ECO:0000313" key="13">
    <source>
        <dbReference type="Proteomes" id="UP000031627"/>
    </source>
</evidence>
<evidence type="ECO:0000256" key="3">
    <source>
        <dbReference type="ARBA" id="ARBA00017876"/>
    </source>
</evidence>
<evidence type="ECO:0000313" key="12">
    <source>
        <dbReference type="EMBL" id="BAP58857.1"/>
    </source>
</evidence>
<comment type="similarity">
    <text evidence="2 11">Belongs to the SecG family.</text>
</comment>
<keyword evidence="13" id="KW-1185">Reference proteome</keyword>
<dbReference type="HOGENOM" id="CLU_094156_2_2_6"/>
<gene>
    <name evidence="12" type="primary">secG</name>
    <name evidence="12" type="ORF">TGUWTKB_6350</name>
</gene>
<dbReference type="InterPro" id="IPR004692">
    <property type="entry name" value="SecG"/>
</dbReference>
<accession>A0A090AR60</accession>
<dbReference type="RefSeq" id="WP_052459580.1">
    <property type="nucleotide sequence ID" value="NZ_AP014521.1"/>
</dbReference>
<reference evidence="13" key="1">
    <citation type="submission" date="2013-11" db="EMBL/GenBank/DDBJ databases">
        <title>Symbiont-containing voluminous jelly as an extraordinary maternal gift for overwintering insect nymphs.</title>
        <authorList>
            <person name="Kaiwa N."/>
            <person name="Hosokawa T."/>
            <person name="Nikoh N."/>
            <person name="Meng X.Y."/>
            <person name="Tanahashi M."/>
            <person name="Moriyama M."/>
            <person name="Maeda T."/>
            <person name="Yamaguchi K."/>
            <person name="Shigenobu S."/>
            <person name="Ito M."/>
            <person name="Fukatsu T."/>
        </authorList>
    </citation>
    <scope>NUCLEOTIDE SEQUENCE [LARGE SCALE GENOMIC DNA]</scope>
    <source>
        <strain evidence="13">UwTKB</strain>
    </source>
</reference>
<keyword evidence="4 11" id="KW-0813">Transport</keyword>
<dbReference type="GO" id="GO:0065002">
    <property type="term" value="P:intracellular protein transmembrane transport"/>
    <property type="evidence" value="ECO:0007669"/>
    <property type="project" value="TreeGrafter"/>
</dbReference>
<dbReference type="GO" id="GO:0005886">
    <property type="term" value="C:plasma membrane"/>
    <property type="evidence" value="ECO:0007669"/>
    <property type="project" value="UniProtKB-SubCell"/>
</dbReference>
<dbReference type="EMBL" id="AP014521">
    <property type="protein sequence ID" value="BAP58857.1"/>
    <property type="molecule type" value="Genomic_DNA"/>
</dbReference>
<name>A0A090AR60_9ENTR</name>
<dbReference type="OrthoDB" id="9813947at2"/>
<protein>
    <recommendedName>
        <fullName evidence="3 11">Protein-export membrane protein SecG</fullName>
    </recommendedName>
</protein>
<dbReference type="GO" id="GO:0009306">
    <property type="term" value="P:protein secretion"/>
    <property type="evidence" value="ECO:0007669"/>
    <property type="project" value="UniProtKB-UniRule"/>
</dbReference>
<dbReference type="KEGG" id="sbw:TGUWTKB_6350"/>
<keyword evidence="6 11" id="KW-0812">Transmembrane</keyword>
<comment type="function">
    <text evidence="11">Involved in protein export. Participates in an early event of protein translocation.</text>
</comment>
<evidence type="ECO:0000256" key="8">
    <source>
        <dbReference type="ARBA" id="ARBA00022989"/>
    </source>
</evidence>
<evidence type="ECO:0000256" key="9">
    <source>
        <dbReference type="ARBA" id="ARBA00023010"/>
    </source>
</evidence>
<dbReference type="Pfam" id="PF03840">
    <property type="entry name" value="SecG"/>
    <property type="match status" value="1"/>
</dbReference>
<comment type="caution">
    <text evidence="11">Lacks conserved residue(s) required for the propagation of feature annotation.</text>
</comment>
<evidence type="ECO:0000256" key="1">
    <source>
        <dbReference type="ARBA" id="ARBA00004651"/>
    </source>
</evidence>
<dbReference type="Proteomes" id="UP000031627">
    <property type="component" value="Chromosome"/>
</dbReference>